<evidence type="ECO:0000313" key="2">
    <source>
        <dbReference type="Proteomes" id="UP000386847"/>
    </source>
</evidence>
<sequence>MDEPRVPDEPPPARLPDLFTPHDLPPLGEVMADGCLVRDTPMGPPRAVAPGYGLPEDPADHIRQLQEVEALARFAEIRRVALVADLVEAAPVIEREERVPCGGDGTPWVPEFLAVEIGGALGMGEVRARLFVSDTLDLKWRHPRLWNRMVAGDIAPWQALMVARMCHALAWDGALRVDAATGDVLPGLAWARAKRLVEGEIAAADPVAAVERERARLNRRVVAVAVRPGTTAAMNVFGVLDTADAEALDETLGQMAAELGQSGDESDLDTRRARALGLLARGVLPAGRPVARIYLHVWAESTVARVEGHGPLPVDELPGFLSGCTVRMTRVIDQRESVPVDAYEVPESMREQLVVAQPVEVAPYGSVPARSSDMDHTVPYARGGSTEPDNLGPLGRRAHRARTHGGYRLTQPAPGLWLWRTPLGQAFEVTNRGTRRVVA</sequence>
<name>A0A5Q2FG96_9ACTN</name>
<organism evidence="1 2">
    <name type="scientific">Raineyella fluvialis</name>
    <dbReference type="NCBI Taxonomy" id="2662261"/>
    <lineage>
        <taxon>Bacteria</taxon>
        <taxon>Bacillati</taxon>
        <taxon>Actinomycetota</taxon>
        <taxon>Actinomycetes</taxon>
        <taxon>Propionibacteriales</taxon>
        <taxon>Propionibacteriaceae</taxon>
        <taxon>Raineyella</taxon>
    </lineage>
</organism>
<dbReference type="CDD" id="cd00085">
    <property type="entry name" value="HNHc"/>
    <property type="match status" value="1"/>
</dbReference>
<dbReference type="AlphaFoldDB" id="A0A5Q2FG96"/>
<dbReference type="KEGG" id="rain:Rai3103_06230"/>
<reference evidence="1 2" key="1">
    <citation type="submission" date="2019-10" db="EMBL/GenBank/DDBJ databases">
        <title>Genomic analysis of Raineyella sp. CBA3103.</title>
        <authorList>
            <person name="Roh S.W."/>
        </authorList>
    </citation>
    <scope>NUCLEOTIDE SEQUENCE [LARGE SCALE GENOMIC DNA]</scope>
    <source>
        <strain evidence="1 2">CBA3103</strain>
    </source>
</reference>
<dbReference type="EMBL" id="CP045725">
    <property type="protein sequence ID" value="QGF23326.1"/>
    <property type="molecule type" value="Genomic_DNA"/>
</dbReference>
<protein>
    <recommendedName>
        <fullName evidence="3">DUF222 domain-containing protein</fullName>
    </recommendedName>
</protein>
<gene>
    <name evidence="1" type="ORF">Rai3103_06230</name>
</gene>
<proteinExistence type="predicted"/>
<keyword evidence="2" id="KW-1185">Reference proteome</keyword>
<dbReference type="RefSeq" id="WP_153571857.1">
    <property type="nucleotide sequence ID" value="NZ_CP045725.1"/>
</dbReference>
<dbReference type="Proteomes" id="UP000386847">
    <property type="component" value="Chromosome"/>
</dbReference>
<evidence type="ECO:0000313" key="1">
    <source>
        <dbReference type="EMBL" id="QGF23326.1"/>
    </source>
</evidence>
<dbReference type="InterPro" id="IPR003615">
    <property type="entry name" value="HNH_nuc"/>
</dbReference>
<accession>A0A5Q2FG96</accession>
<evidence type="ECO:0008006" key="3">
    <source>
        <dbReference type="Google" id="ProtNLM"/>
    </source>
</evidence>